<evidence type="ECO:0000256" key="8">
    <source>
        <dbReference type="ARBA" id="ARBA00029810"/>
    </source>
</evidence>
<feature type="compositionally biased region" description="Basic and acidic residues" evidence="9">
    <location>
        <begin position="1"/>
        <end position="14"/>
    </location>
</feature>
<evidence type="ECO:0000256" key="1">
    <source>
        <dbReference type="ARBA" id="ARBA00003060"/>
    </source>
</evidence>
<dbReference type="EMBL" id="CP069029">
    <property type="protein sequence ID" value="QRC97455.1"/>
    <property type="molecule type" value="Genomic_DNA"/>
</dbReference>
<comment type="function">
    <text evidence="1">Required for gamma-tubulin complex recruitment to the microtubule organizing center (MTOC).</text>
</comment>
<proteinExistence type="inferred from homology"/>
<reference evidence="11" key="1">
    <citation type="journal article" date="2021" name="BMC Genomics">
        <title>Chromosome-level genome assembly and manually-curated proteome of model necrotroph Parastagonospora nodorum Sn15 reveals a genome-wide trove of candidate effector homologs, and redundancy of virulence-related functions within an accessory chromosome.</title>
        <authorList>
            <person name="Bertazzoni S."/>
            <person name="Jones D.A.B."/>
            <person name="Phan H.T."/>
            <person name="Tan K.-C."/>
            <person name="Hane J.K."/>
        </authorList>
    </citation>
    <scope>NUCLEOTIDE SEQUENCE [LARGE SCALE GENOMIC DNA]</scope>
    <source>
        <strain evidence="11">SN15 / ATCC MYA-4574 / FGSC 10173)</strain>
    </source>
</reference>
<dbReference type="GO" id="GO:0033566">
    <property type="term" value="P:gamma-tubulin complex localization"/>
    <property type="evidence" value="ECO:0007669"/>
    <property type="project" value="InterPro"/>
</dbReference>
<evidence type="ECO:0000256" key="9">
    <source>
        <dbReference type="SAM" id="MobiDB-lite"/>
    </source>
</evidence>
<dbReference type="AlphaFoldDB" id="A0A7U2HZA8"/>
<evidence type="ECO:0000313" key="10">
    <source>
        <dbReference type="EMBL" id="QRC97455.1"/>
    </source>
</evidence>
<evidence type="ECO:0000313" key="11">
    <source>
        <dbReference type="Proteomes" id="UP000663193"/>
    </source>
</evidence>
<dbReference type="GO" id="GO:0000931">
    <property type="term" value="C:gamma-tubulin ring complex"/>
    <property type="evidence" value="ECO:0007669"/>
    <property type="project" value="InterPro"/>
</dbReference>
<dbReference type="PANTHER" id="PTHR28520:SF2">
    <property type="entry name" value="MITOTIC-SPINDLE ORGANIZING PROTEIN 1"/>
    <property type="match status" value="1"/>
</dbReference>
<organism evidence="10 11">
    <name type="scientific">Phaeosphaeria nodorum (strain SN15 / ATCC MYA-4574 / FGSC 10173)</name>
    <name type="common">Glume blotch fungus</name>
    <name type="synonym">Parastagonospora nodorum</name>
    <dbReference type="NCBI Taxonomy" id="321614"/>
    <lineage>
        <taxon>Eukaryota</taxon>
        <taxon>Fungi</taxon>
        <taxon>Dikarya</taxon>
        <taxon>Ascomycota</taxon>
        <taxon>Pezizomycotina</taxon>
        <taxon>Dothideomycetes</taxon>
        <taxon>Pleosporomycetidae</taxon>
        <taxon>Pleosporales</taxon>
        <taxon>Pleosporineae</taxon>
        <taxon>Phaeosphaeriaceae</taxon>
        <taxon>Parastagonospora</taxon>
    </lineage>
</organism>
<comment type="subcellular location">
    <subcellularLocation>
        <location evidence="2">Cytoplasm</location>
        <location evidence="2">Cytoskeleton</location>
        <location evidence="2">Microtubule organizing center</location>
        <location evidence="2">Spindle pole body</location>
    </subcellularLocation>
</comment>
<dbReference type="OrthoDB" id="48571at2759"/>
<evidence type="ECO:0000256" key="5">
    <source>
        <dbReference type="ARBA" id="ARBA00016992"/>
    </source>
</evidence>
<sequence>MFLKRDDNPRDVPRYHKKHFTPHVQIEKSSIQGLTRATWRGTWAAAKHQTRATNASQRDSKKTTKHPESAHLPNMPAESTSADARRRAAREVIDILHEIATLLNTHLDRQQLSYCVSLIENGANPEALAKVIQQLREEYPAESVDGDADDAGAGAR</sequence>
<evidence type="ECO:0000256" key="2">
    <source>
        <dbReference type="ARBA" id="ARBA00004317"/>
    </source>
</evidence>
<feature type="region of interest" description="Disordered" evidence="9">
    <location>
        <begin position="1"/>
        <end position="21"/>
    </location>
</feature>
<feature type="region of interest" description="Disordered" evidence="9">
    <location>
        <begin position="43"/>
        <end position="85"/>
    </location>
</feature>
<comment type="subunit">
    <text evidence="4">Part of the gamma-tubulin complex.</text>
</comment>
<feature type="compositionally biased region" description="Basic and acidic residues" evidence="9">
    <location>
        <begin position="58"/>
        <end position="69"/>
    </location>
</feature>
<accession>A0A7U2HZA8</accession>
<evidence type="ECO:0000256" key="6">
    <source>
        <dbReference type="ARBA" id="ARBA00022490"/>
    </source>
</evidence>
<keyword evidence="11" id="KW-1185">Reference proteome</keyword>
<dbReference type="Pfam" id="PF12554">
    <property type="entry name" value="MOZART1"/>
    <property type="match status" value="1"/>
</dbReference>
<keyword evidence="7" id="KW-0206">Cytoskeleton</keyword>
<dbReference type="Proteomes" id="UP000663193">
    <property type="component" value="Chromosome 7"/>
</dbReference>
<gene>
    <name evidence="10" type="ORF">JI435_087580</name>
</gene>
<evidence type="ECO:0000256" key="3">
    <source>
        <dbReference type="ARBA" id="ARBA00011015"/>
    </source>
</evidence>
<evidence type="ECO:0000256" key="7">
    <source>
        <dbReference type="ARBA" id="ARBA00023212"/>
    </source>
</evidence>
<dbReference type="InterPro" id="IPR022214">
    <property type="entry name" value="MZT1"/>
</dbReference>
<protein>
    <recommendedName>
        <fullName evidence="5">Mitotic-spindle organizing protein 1</fullName>
    </recommendedName>
    <alternativeName>
        <fullName evidence="8">Mitotic-spindle organizing protein associated with a ring of gamma-tubulin 1</fullName>
    </alternativeName>
</protein>
<dbReference type="VEuPathDB" id="FungiDB:JI435_087580"/>
<comment type="similarity">
    <text evidence="3">Belongs to the MOZART1 family.</text>
</comment>
<name>A0A7U2HZA8_PHANO</name>
<evidence type="ECO:0000256" key="4">
    <source>
        <dbReference type="ARBA" id="ARBA00011378"/>
    </source>
</evidence>
<dbReference type="GO" id="GO:0005816">
    <property type="term" value="C:spindle pole body"/>
    <property type="evidence" value="ECO:0007669"/>
    <property type="project" value="UniProtKB-SubCell"/>
</dbReference>
<dbReference type="PANTHER" id="PTHR28520">
    <property type="entry name" value="MITOTIC-SPINDLE ORGANIZING PROTEIN 1"/>
    <property type="match status" value="1"/>
</dbReference>
<keyword evidence="6" id="KW-0963">Cytoplasm</keyword>